<evidence type="ECO:0000256" key="1">
    <source>
        <dbReference type="SAM" id="SignalP"/>
    </source>
</evidence>
<evidence type="ECO:0000313" key="2">
    <source>
        <dbReference type="EMBL" id="KAH7063578.1"/>
    </source>
</evidence>
<feature type="chain" id="PRO_5046969683" description="Secreted protein" evidence="1">
    <location>
        <begin position="26"/>
        <end position="87"/>
    </location>
</feature>
<reference evidence="2 3" key="1">
    <citation type="journal article" date="2021" name="Nat. Commun.">
        <title>Genetic determinants of endophytism in the Arabidopsis root mycobiome.</title>
        <authorList>
            <person name="Mesny F."/>
            <person name="Miyauchi S."/>
            <person name="Thiergart T."/>
            <person name="Pickel B."/>
            <person name="Atanasova L."/>
            <person name="Karlsson M."/>
            <person name="Huettel B."/>
            <person name="Barry K.W."/>
            <person name="Haridas S."/>
            <person name="Chen C."/>
            <person name="Bauer D."/>
            <person name="Andreopoulos W."/>
            <person name="Pangilinan J."/>
            <person name="LaButti K."/>
            <person name="Riley R."/>
            <person name="Lipzen A."/>
            <person name="Clum A."/>
            <person name="Drula E."/>
            <person name="Henrissat B."/>
            <person name="Kohler A."/>
            <person name="Grigoriev I.V."/>
            <person name="Martin F.M."/>
            <person name="Hacquard S."/>
        </authorList>
    </citation>
    <scope>NUCLEOTIDE SEQUENCE [LARGE SCALE GENOMIC DNA]</scope>
    <source>
        <strain evidence="2 3">MPI-SDFR-AT-0080</strain>
    </source>
</reference>
<keyword evidence="1" id="KW-0732">Signal</keyword>
<dbReference type="Proteomes" id="UP000774617">
    <property type="component" value="Unassembled WGS sequence"/>
</dbReference>
<proteinExistence type="predicted"/>
<evidence type="ECO:0000313" key="3">
    <source>
        <dbReference type="Proteomes" id="UP000774617"/>
    </source>
</evidence>
<gene>
    <name evidence="2" type="ORF">B0J12DRAFT_643235</name>
</gene>
<accession>A0ABQ8GSW2</accession>
<dbReference type="EMBL" id="JAGTJR010000002">
    <property type="protein sequence ID" value="KAH7063578.1"/>
    <property type="molecule type" value="Genomic_DNA"/>
</dbReference>
<comment type="caution">
    <text evidence="2">The sequence shown here is derived from an EMBL/GenBank/DDBJ whole genome shotgun (WGS) entry which is preliminary data.</text>
</comment>
<organism evidence="2 3">
    <name type="scientific">Macrophomina phaseolina</name>
    <dbReference type="NCBI Taxonomy" id="35725"/>
    <lineage>
        <taxon>Eukaryota</taxon>
        <taxon>Fungi</taxon>
        <taxon>Dikarya</taxon>
        <taxon>Ascomycota</taxon>
        <taxon>Pezizomycotina</taxon>
        <taxon>Dothideomycetes</taxon>
        <taxon>Dothideomycetes incertae sedis</taxon>
        <taxon>Botryosphaeriales</taxon>
        <taxon>Botryosphaeriaceae</taxon>
        <taxon>Macrophomina</taxon>
    </lineage>
</organism>
<evidence type="ECO:0008006" key="4">
    <source>
        <dbReference type="Google" id="ProtNLM"/>
    </source>
</evidence>
<keyword evidence="3" id="KW-1185">Reference proteome</keyword>
<protein>
    <recommendedName>
        <fullName evidence="4">Secreted protein</fullName>
    </recommendedName>
</protein>
<sequence>MTAFVPSLSPSAFDILCLRFLSCLAWRSGLPDSGVPAGGMDRSGGRLQDGTVMMRGSLGALGRAAERLFVGSRGASGRCCSFAGLAS</sequence>
<feature type="signal peptide" evidence="1">
    <location>
        <begin position="1"/>
        <end position="25"/>
    </location>
</feature>
<name>A0ABQ8GSW2_9PEZI</name>